<keyword evidence="3" id="KW-1185">Reference proteome</keyword>
<evidence type="ECO:0000259" key="1">
    <source>
        <dbReference type="Pfam" id="PF10057"/>
    </source>
</evidence>
<reference evidence="2 3" key="1">
    <citation type="submission" date="2019-06" db="EMBL/GenBank/DDBJ databases">
        <title>Saccharibacillus brassicae sp. nov., an endophytic bacterium isolated from Chinese cabbage seeds (Brassica pekinensis).</title>
        <authorList>
            <person name="Jiang L."/>
            <person name="Lee J."/>
            <person name="Kim S.W."/>
        </authorList>
    </citation>
    <scope>NUCLEOTIDE SEQUENCE [LARGE SCALE GENOMIC DNA]</scope>
    <source>
        <strain evidence="3">KCTC 43072 / ATSA2</strain>
    </source>
</reference>
<dbReference type="Pfam" id="PF10057">
    <property type="entry name" value="MpsC"/>
    <property type="match status" value="1"/>
</dbReference>
<name>A0A4Y6V155_SACBS</name>
<organism evidence="2 3">
    <name type="scientific">Saccharibacillus brassicae</name>
    <dbReference type="NCBI Taxonomy" id="2583377"/>
    <lineage>
        <taxon>Bacteria</taxon>
        <taxon>Bacillati</taxon>
        <taxon>Bacillota</taxon>
        <taxon>Bacilli</taxon>
        <taxon>Bacillales</taxon>
        <taxon>Paenibacillaceae</taxon>
        <taxon>Saccharibacillus</taxon>
    </lineage>
</organism>
<dbReference type="Proteomes" id="UP000316968">
    <property type="component" value="Chromosome"/>
</dbReference>
<evidence type="ECO:0000313" key="3">
    <source>
        <dbReference type="Proteomes" id="UP000316968"/>
    </source>
</evidence>
<dbReference type="KEGG" id="saca:FFV09_15035"/>
<dbReference type="RefSeq" id="WP_141450484.1">
    <property type="nucleotide sequence ID" value="NZ_CBCSAZ010000005.1"/>
</dbReference>
<dbReference type="AlphaFoldDB" id="A0A4Y6V155"/>
<gene>
    <name evidence="2" type="ORF">FFV09_15035</name>
</gene>
<feature type="domain" description="Na+-translocating membrane potential-generating system MpsC" evidence="1">
    <location>
        <begin position="11"/>
        <end position="109"/>
    </location>
</feature>
<dbReference type="OrthoDB" id="2677857at2"/>
<protein>
    <submittedName>
        <fullName evidence="2">DUF2294 family protein</fullName>
    </submittedName>
</protein>
<evidence type="ECO:0000313" key="2">
    <source>
        <dbReference type="EMBL" id="QDH23792.1"/>
    </source>
</evidence>
<accession>A0A4Y6V155</accession>
<sequence>MNEKETISLVTSYVGKLLRTRFGKGPESVNVFLCDQCIVFHLRNFMGPVEKFLLTQEEEKAFRYTRELLMESLLPELKAFLEENTGLSVTEFYYDWGVHNASGAIVGVFGSSLDQTEAYPGKEDVHEKVINVTAAIQKVPEHIDSWWVTPKMLAVFRQGITVLLEKEMVELGYTEVLKAAKRRLEKRMLEQDANAGAILNKTLTDLYADWDFDRDRSIVIYIFKE</sequence>
<dbReference type="EMBL" id="CP041217">
    <property type="protein sequence ID" value="QDH23792.1"/>
    <property type="molecule type" value="Genomic_DNA"/>
</dbReference>
<proteinExistence type="predicted"/>
<dbReference type="InterPro" id="IPR018745">
    <property type="entry name" value="MpsC"/>
</dbReference>